<comment type="caution">
    <text evidence="3">The sequence shown here is derived from an EMBL/GenBank/DDBJ whole genome shotgun (WGS) entry which is preliminary data.</text>
</comment>
<evidence type="ECO:0000313" key="4">
    <source>
        <dbReference type="Proteomes" id="UP000629287"/>
    </source>
</evidence>
<keyword evidence="4" id="KW-1185">Reference proteome</keyword>
<sequence>MGLEFGEFTHVWLAREDGGWEPVEGVTRVELEEDSPPEELSTHFQDFIERLVAAAYAEEAARRYQESLAQFLDGFDTWEPRGLLASLTEPYRPTPIERALEILGPHLAREPLYQPKVRMGHWLPDVTQAPAPMSEQPPPVLTSDDRPAWQSPYGPPSRRPR</sequence>
<protein>
    <submittedName>
        <fullName evidence="3">Uncharacterized protein</fullName>
    </submittedName>
</protein>
<accession>A0A8I0P9S6</accession>
<dbReference type="AlphaFoldDB" id="A0A8I0P9S6"/>
<dbReference type="Proteomes" id="UP000629287">
    <property type="component" value="Unassembled WGS sequence"/>
</dbReference>
<dbReference type="EMBL" id="JADBGF010000001">
    <property type="protein sequence ID" value="MBE1598981.1"/>
    <property type="molecule type" value="Genomic_DNA"/>
</dbReference>
<dbReference type="EMBL" id="JADBGF010000001">
    <property type="protein sequence ID" value="MBE1599724.1"/>
    <property type="molecule type" value="Genomic_DNA"/>
</dbReference>
<proteinExistence type="predicted"/>
<reference evidence="3 4" key="1">
    <citation type="submission" date="2020-10" db="EMBL/GenBank/DDBJ databases">
        <title>Sequencing the genomes of 1000 actinobacteria strains.</title>
        <authorList>
            <person name="Klenk H.-P."/>
        </authorList>
    </citation>
    <scope>NUCLEOTIDE SEQUENCE [LARGE SCALE GENOMIC DNA]</scope>
    <source>
        <strain evidence="3 4">DSM 41803</strain>
    </source>
</reference>
<evidence type="ECO:0000313" key="3">
    <source>
        <dbReference type="EMBL" id="MBE1599724.1"/>
    </source>
</evidence>
<organism evidence="3 4">
    <name type="scientific">Streptomyces stelliscabiei</name>
    <dbReference type="NCBI Taxonomy" id="146820"/>
    <lineage>
        <taxon>Bacteria</taxon>
        <taxon>Bacillati</taxon>
        <taxon>Actinomycetota</taxon>
        <taxon>Actinomycetes</taxon>
        <taxon>Kitasatosporales</taxon>
        <taxon>Streptomycetaceae</taxon>
        <taxon>Streptomyces</taxon>
    </lineage>
</organism>
<dbReference type="RefSeq" id="WP_046916433.1">
    <property type="nucleotide sequence ID" value="NZ_JADBGF010000001.1"/>
</dbReference>
<evidence type="ECO:0000256" key="1">
    <source>
        <dbReference type="SAM" id="MobiDB-lite"/>
    </source>
</evidence>
<gene>
    <name evidence="2" type="ORF">H4687_005110</name>
    <name evidence="3" type="ORF">H4687_005853</name>
</gene>
<name>A0A8I0P9S6_9ACTN</name>
<feature type="region of interest" description="Disordered" evidence="1">
    <location>
        <begin position="127"/>
        <end position="161"/>
    </location>
</feature>
<evidence type="ECO:0000313" key="2">
    <source>
        <dbReference type="EMBL" id="MBE1598981.1"/>
    </source>
</evidence>
<dbReference type="GeneID" id="86830397"/>